<dbReference type="GO" id="GO:0003677">
    <property type="term" value="F:DNA binding"/>
    <property type="evidence" value="ECO:0007669"/>
    <property type="project" value="InterPro"/>
</dbReference>
<keyword evidence="4" id="KW-0378">Hydrolase</keyword>
<evidence type="ECO:0000256" key="4">
    <source>
        <dbReference type="ARBA" id="ARBA00022801"/>
    </source>
</evidence>
<dbReference type="Pfam" id="PF06839">
    <property type="entry name" value="Zn_ribbon_GRF"/>
    <property type="match status" value="1"/>
</dbReference>
<dbReference type="EC" id="3.1.-.-" evidence="12"/>
<dbReference type="NCBIfam" id="TIGR00633">
    <property type="entry name" value="xth"/>
    <property type="match status" value="1"/>
</dbReference>
<dbReference type="PROSITE" id="PS51999">
    <property type="entry name" value="ZF_GRF"/>
    <property type="match status" value="1"/>
</dbReference>
<gene>
    <name evidence="14" type="ORF">NDN08_006908</name>
</gene>
<comment type="caution">
    <text evidence="14">The sequence shown here is derived from an EMBL/GenBank/DDBJ whole genome shotgun (WGS) entry which is preliminary data.</text>
</comment>
<evidence type="ECO:0000256" key="2">
    <source>
        <dbReference type="ARBA" id="ARBA00022723"/>
    </source>
</evidence>
<keyword evidence="2 9" id="KW-0479">Metal-binding</keyword>
<keyword evidence="7" id="KW-0539">Nucleus</keyword>
<evidence type="ECO:0000256" key="7">
    <source>
        <dbReference type="ARBA" id="ARBA00023242"/>
    </source>
</evidence>
<keyword evidence="12" id="KW-0234">DNA repair</keyword>
<feature type="site" description="Transition state stabilizer" evidence="10">
    <location>
        <position position="174"/>
    </location>
</feature>
<name>A0AAV8UIY6_9RHOD</name>
<organism evidence="14 15">
    <name type="scientific">Rhodosorus marinus</name>
    <dbReference type="NCBI Taxonomy" id="101924"/>
    <lineage>
        <taxon>Eukaryota</taxon>
        <taxon>Rhodophyta</taxon>
        <taxon>Stylonematophyceae</taxon>
        <taxon>Stylonematales</taxon>
        <taxon>Stylonemataceae</taxon>
        <taxon>Rhodosorus</taxon>
    </lineage>
</organism>
<evidence type="ECO:0000256" key="8">
    <source>
        <dbReference type="PIRSR" id="PIRSR604808-1"/>
    </source>
</evidence>
<proteinExistence type="inferred from homology"/>
<dbReference type="SUPFAM" id="SSF56219">
    <property type="entry name" value="DNase I-like"/>
    <property type="match status" value="1"/>
</dbReference>
<feature type="binding site" evidence="9">
    <location>
        <position position="7"/>
    </location>
    <ligand>
        <name>Mg(2+)</name>
        <dbReference type="ChEBI" id="CHEBI:18420"/>
        <label>1</label>
    </ligand>
</feature>
<dbReference type="Gene3D" id="3.60.10.10">
    <property type="entry name" value="Endonuclease/exonuclease/phosphatase"/>
    <property type="match status" value="1"/>
</dbReference>
<keyword evidence="15" id="KW-1185">Reference proteome</keyword>
<feature type="active site" description="Proton acceptor" evidence="8">
    <location>
        <position position="275"/>
    </location>
</feature>
<dbReference type="PROSITE" id="PS51435">
    <property type="entry name" value="AP_NUCLEASE_F1_4"/>
    <property type="match status" value="1"/>
</dbReference>
<dbReference type="GO" id="GO:0006284">
    <property type="term" value="P:base-excision repair"/>
    <property type="evidence" value="ECO:0007669"/>
    <property type="project" value="TreeGrafter"/>
</dbReference>
<evidence type="ECO:0000313" key="14">
    <source>
        <dbReference type="EMBL" id="KAJ8902505.1"/>
    </source>
</evidence>
<dbReference type="PROSITE" id="PS00726">
    <property type="entry name" value="AP_NUCLEASE_F1_1"/>
    <property type="match status" value="1"/>
</dbReference>
<accession>A0AAV8UIY6</accession>
<evidence type="ECO:0000313" key="15">
    <source>
        <dbReference type="Proteomes" id="UP001157974"/>
    </source>
</evidence>
<dbReference type="InterPro" id="IPR010666">
    <property type="entry name" value="Znf_GRF"/>
</dbReference>
<feature type="binding site" evidence="9">
    <location>
        <position position="34"/>
    </location>
    <ligand>
        <name>Mg(2+)</name>
        <dbReference type="ChEBI" id="CHEBI:18420"/>
        <label>1</label>
    </ligand>
</feature>
<dbReference type="AlphaFoldDB" id="A0AAV8UIY6"/>
<keyword evidence="6 9" id="KW-0460">Magnesium</keyword>
<dbReference type="InterPro" id="IPR005135">
    <property type="entry name" value="Endo/exonuclease/phosphatase"/>
</dbReference>
<evidence type="ECO:0000256" key="10">
    <source>
        <dbReference type="PIRSR" id="PIRSR604808-3"/>
    </source>
</evidence>
<feature type="binding site" evidence="9">
    <location>
        <position position="275"/>
    </location>
    <ligand>
        <name>Mg(2+)</name>
        <dbReference type="ChEBI" id="CHEBI:18420"/>
        <label>1</label>
    </ligand>
</feature>
<feature type="domain" description="GRF-type" evidence="13">
    <location>
        <begin position="412"/>
        <end position="461"/>
    </location>
</feature>
<feature type="active site" description="Proton donor/acceptor" evidence="8">
    <location>
        <position position="172"/>
    </location>
</feature>
<dbReference type="InterPro" id="IPR036691">
    <property type="entry name" value="Endo/exonu/phosph_ase_sf"/>
</dbReference>
<keyword evidence="5" id="KW-0862">Zinc</keyword>
<feature type="site" description="Important for catalytic activity" evidence="10">
    <location>
        <position position="249"/>
    </location>
</feature>
<keyword evidence="9" id="KW-0464">Manganese</keyword>
<evidence type="ECO:0000256" key="3">
    <source>
        <dbReference type="ARBA" id="ARBA00022771"/>
    </source>
</evidence>
<dbReference type="Proteomes" id="UP001157974">
    <property type="component" value="Unassembled WGS sequence"/>
</dbReference>
<keyword evidence="3 11" id="KW-0863">Zinc-finger</keyword>
<evidence type="ECO:0000256" key="5">
    <source>
        <dbReference type="ARBA" id="ARBA00022833"/>
    </source>
</evidence>
<comment type="cofactor">
    <cofactor evidence="9 12">
        <name>Mg(2+)</name>
        <dbReference type="ChEBI" id="CHEBI:18420"/>
    </cofactor>
    <cofactor evidence="9 12">
        <name>Mn(2+)</name>
        <dbReference type="ChEBI" id="CHEBI:29035"/>
    </cofactor>
    <text evidence="9 12">Probably binds two magnesium or manganese ions per subunit.</text>
</comment>
<feature type="site" description="Interaction with DNA substrate" evidence="10">
    <location>
        <position position="275"/>
    </location>
</feature>
<dbReference type="GO" id="GO:0008081">
    <property type="term" value="F:phosphoric diester hydrolase activity"/>
    <property type="evidence" value="ECO:0007669"/>
    <property type="project" value="TreeGrafter"/>
</dbReference>
<reference evidence="14 15" key="1">
    <citation type="journal article" date="2023" name="Nat. Commun.">
        <title>Origin of minicircular mitochondrial genomes in red algae.</title>
        <authorList>
            <person name="Lee Y."/>
            <person name="Cho C.H."/>
            <person name="Lee Y.M."/>
            <person name="Park S.I."/>
            <person name="Yang J.H."/>
            <person name="West J.A."/>
            <person name="Bhattacharya D."/>
            <person name="Yoon H.S."/>
        </authorList>
    </citation>
    <scope>NUCLEOTIDE SEQUENCE [LARGE SCALE GENOMIC DNA]</scope>
    <source>
        <strain evidence="14 15">CCMP1338</strain>
        <tissue evidence="14">Whole cell</tissue>
    </source>
</reference>
<dbReference type="GO" id="GO:0003906">
    <property type="term" value="F:DNA-(apurinic or apyrimidinic site) endonuclease activity"/>
    <property type="evidence" value="ECO:0007669"/>
    <property type="project" value="TreeGrafter"/>
</dbReference>
<keyword evidence="12" id="KW-0227">DNA damage</keyword>
<feature type="binding site" evidence="9">
    <location>
        <position position="274"/>
    </location>
    <ligand>
        <name>Mg(2+)</name>
        <dbReference type="ChEBI" id="CHEBI:18420"/>
        <label>1</label>
    </ligand>
</feature>
<feature type="binding site" evidence="9">
    <location>
        <position position="174"/>
    </location>
    <ligand>
        <name>Mg(2+)</name>
        <dbReference type="ChEBI" id="CHEBI:18420"/>
        <label>1</label>
    </ligand>
</feature>
<protein>
    <recommendedName>
        <fullName evidence="12">DNA-(apurinic or apyrimidinic site) endonuclease</fullName>
        <ecNumber evidence="12">3.1.-.-</ecNumber>
    </recommendedName>
</protein>
<evidence type="ECO:0000256" key="12">
    <source>
        <dbReference type="RuleBase" id="RU362131"/>
    </source>
</evidence>
<dbReference type="GO" id="GO:0005634">
    <property type="term" value="C:nucleus"/>
    <property type="evidence" value="ECO:0007669"/>
    <property type="project" value="TreeGrafter"/>
</dbReference>
<dbReference type="EMBL" id="JAMWBK010000009">
    <property type="protein sequence ID" value="KAJ8902505.1"/>
    <property type="molecule type" value="Genomic_DNA"/>
</dbReference>
<dbReference type="GO" id="GO:0008270">
    <property type="term" value="F:zinc ion binding"/>
    <property type="evidence" value="ECO:0007669"/>
    <property type="project" value="UniProtKB-KW"/>
</dbReference>
<comment type="similarity">
    <text evidence="1 12">Belongs to the DNA repair enzymes AP/ExoA family.</text>
</comment>
<evidence type="ECO:0000259" key="13">
    <source>
        <dbReference type="PROSITE" id="PS51999"/>
    </source>
</evidence>
<feature type="binding site" evidence="9">
    <location>
        <position position="172"/>
    </location>
    <ligand>
        <name>Mg(2+)</name>
        <dbReference type="ChEBI" id="CHEBI:18420"/>
        <label>1</label>
    </ligand>
</feature>
<evidence type="ECO:0000256" key="11">
    <source>
        <dbReference type="PROSITE-ProRule" id="PRU01343"/>
    </source>
</evidence>
<dbReference type="GO" id="GO:0008311">
    <property type="term" value="F:double-stranded DNA 3'-5' DNA exonuclease activity"/>
    <property type="evidence" value="ECO:0007669"/>
    <property type="project" value="TreeGrafter"/>
</dbReference>
<feature type="active site" evidence="8">
    <location>
        <position position="133"/>
    </location>
</feature>
<dbReference type="Pfam" id="PF03372">
    <property type="entry name" value="Exo_endo_phos"/>
    <property type="match status" value="1"/>
</dbReference>
<dbReference type="InterPro" id="IPR004808">
    <property type="entry name" value="AP_endonuc_1"/>
</dbReference>
<evidence type="ECO:0000256" key="1">
    <source>
        <dbReference type="ARBA" id="ARBA00007092"/>
    </source>
</evidence>
<dbReference type="InterPro" id="IPR020847">
    <property type="entry name" value="AP_endonuclease_F1_BS"/>
</dbReference>
<dbReference type="PANTHER" id="PTHR22748">
    <property type="entry name" value="AP ENDONUCLEASE"/>
    <property type="match status" value="1"/>
</dbReference>
<evidence type="ECO:0000256" key="6">
    <source>
        <dbReference type="ARBA" id="ARBA00022842"/>
    </source>
</evidence>
<dbReference type="PANTHER" id="PTHR22748:SF4">
    <property type="entry name" value="DNA-(APURINIC OR APYRIMIDINIC SITE) ENDONUCLEASE 2"/>
    <property type="match status" value="1"/>
</dbReference>
<sequence>MRIVTWNVNSVRPFRERFKSVLDGFDADIVCLQETKLNRNGLEEEFAVPEGYDAFYAFSESVSGYSGVATFASRTRSTFAVPLTGEAGLLGSLGAEMTFHEGDGFTEEELGTMDMEGRVMVTDHGPFVLINVYVPSTGSLERFDFKLRFCLALQRRIEAIRAAGRTVVLVGDLNISYLKIDHCAPEKEVRNVTGWYTHPARHWLRSMLRLGGGHLEDAFRVLYPTEPQAFTCWSQKTSARETNYGVRIDHILIDEHLVEALADSAILSEVTGSDHCPVRVDLREVAWSDRPKECRPSPPGCAKYLPELGRRRQLSLAEFVVPGKKEIGQKRPKPASEEMNKTLRQAKLVKLFPTCEGDSRSRRTVENVRVKPRRLETRGENGVGSGNKTSARTENANAWKKLLTGPRPPPVCKKHGEKTVLREVKKEGANKGRRFFVCNRPEGLPNNPKSRCNYFEWYKSIDFLEKCLVVPSVLDGVPLSAKGTPTTSTPRARRIAHALPKESNGWTYLLPHDSA</sequence>
<evidence type="ECO:0000256" key="9">
    <source>
        <dbReference type="PIRSR" id="PIRSR604808-2"/>
    </source>
</evidence>